<name>A0A9W5RZG6_9BACL</name>
<dbReference type="RefSeq" id="WP_036585515.1">
    <property type="nucleotide sequence ID" value="NZ_KK082189.1"/>
</dbReference>
<organism evidence="1 2">
    <name type="scientific">Paenibacillus darwinianus</name>
    <dbReference type="NCBI Taxonomy" id="1380763"/>
    <lineage>
        <taxon>Bacteria</taxon>
        <taxon>Bacillati</taxon>
        <taxon>Bacillota</taxon>
        <taxon>Bacilli</taxon>
        <taxon>Bacillales</taxon>
        <taxon>Paenibacillaceae</taxon>
        <taxon>Paenibacillus</taxon>
    </lineage>
</organism>
<proteinExistence type="predicted"/>
<protein>
    <submittedName>
        <fullName evidence="1">Uncharacterized protein</fullName>
    </submittedName>
</protein>
<dbReference type="OrthoDB" id="9807519at2"/>
<sequence length="100" mass="11102">MMAQAATASRHVVIATGDQGNFRITLDFRMQEEGLEVIRYRMEADTPTAPPSLSLNWKTRIPSLGEAGCRLSPHHSGVISFPSVNKNKEAMSNDQLHRHS</sequence>
<evidence type="ECO:0000313" key="1">
    <source>
        <dbReference type="EMBL" id="EXX85214.1"/>
    </source>
</evidence>
<dbReference type="AlphaFoldDB" id="A0A9W5RZG6"/>
<accession>A0A9W5RZG6</accession>
<dbReference type="Proteomes" id="UP000053750">
    <property type="component" value="Unassembled WGS sequence"/>
</dbReference>
<evidence type="ECO:0000313" key="2">
    <source>
        <dbReference type="Proteomes" id="UP000053750"/>
    </source>
</evidence>
<gene>
    <name evidence="1" type="ORF">BG53_09190</name>
</gene>
<reference evidence="1 2" key="1">
    <citation type="submission" date="2014-02" db="EMBL/GenBank/DDBJ databases">
        <title>Genome sequence of Paenibacillus darwinianus reveals adaptive mechanisms for survival in Antarctic soils.</title>
        <authorList>
            <person name="Dsouza M."/>
            <person name="Taylor M.W."/>
            <person name="Turner S.J."/>
            <person name="Aislabie J."/>
        </authorList>
    </citation>
    <scope>NUCLEOTIDE SEQUENCE [LARGE SCALE GENOMIC DNA]</scope>
    <source>
        <strain evidence="1 2">CE1</strain>
    </source>
</reference>
<dbReference type="EMBL" id="JFHU01000238">
    <property type="protein sequence ID" value="EXX85214.1"/>
    <property type="molecule type" value="Genomic_DNA"/>
</dbReference>
<keyword evidence="2" id="KW-1185">Reference proteome</keyword>
<comment type="caution">
    <text evidence="1">The sequence shown here is derived from an EMBL/GenBank/DDBJ whole genome shotgun (WGS) entry which is preliminary data.</text>
</comment>